<protein>
    <submittedName>
        <fullName evidence="8">Low specificity L-threonine aldolase</fullName>
    </submittedName>
</protein>
<dbReference type="Gene3D" id="3.40.640.10">
    <property type="entry name" value="Type I PLP-dependent aspartate aminotransferase-like (Major domain)"/>
    <property type="match status" value="1"/>
</dbReference>
<dbReference type="InterPro" id="IPR015424">
    <property type="entry name" value="PyrdxlP-dep_Trfase"/>
</dbReference>
<comment type="subunit">
    <text evidence="3">Homotetramer.</text>
</comment>
<dbReference type="PIRSF" id="PIRSF017617">
    <property type="entry name" value="Thr_aldolase"/>
    <property type="match status" value="1"/>
</dbReference>
<evidence type="ECO:0000313" key="8">
    <source>
        <dbReference type="EMBL" id="RST62651.1"/>
    </source>
</evidence>
<gene>
    <name evidence="8" type="ORF">EIC27_06060</name>
</gene>
<evidence type="ECO:0000256" key="6">
    <source>
        <dbReference type="PIRSR" id="PIRSR017617-1"/>
    </source>
</evidence>
<organism evidence="8 9">
    <name type="scientific">Candidatus Aquarickettsia rohweri</name>
    <dbReference type="NCBI Taxonomy" id="2602574"/>
    <lineage>
        <taxon>Bacteria</taxon>
        <taxon>Pseudomonadati</taxon>
        <taxon>Pseudomonadota</taxon>
        <taxon>Alphaproteobacteria</taxon>
        <taxon>Rickettsiales</taxon>
        <taxon>Candidatus Midichloriaceae</taxon>
        <taxon>Candidatus Aquarickettsia</taxon>
    </lineage>
</organism>
<dbReference type="InterPro" id="IPR015421">
    <property type="entry name" value="PyrdxlP-dep_Trfase_major"/>
</dbReference>
<name>A0A3R9Y6D0_9RICK</name>
<dbReference type="AlphaFoldDB" id="A0A3R9Y6D0"/>
<dbReference type="Pfam" id="PF01212">
    <property type="entry name" value="Beta_elim_lyase"/>
    <property type="match status" value="1"/>
</dbReference>
<proteinExistence type="inferred from homology"/>
<comment type="cofactor">
    <cofactor evidence="1">
        <name>pyridoxal 5'-phosphate</name>
        <dbReference type="ChEBI" id="CHEBI:597326"/>
    </cofactor>
</comment>
<dbReference type="EMBL" id="RXFM01000099">
    <property type="protein sequence ID" value="RST62651.1"/>
    <property type="molecule type" value="Genomic_DNA"/>
</dbReference>
<dbReference type="GO" id="GO:0006567">
    <property type="term" value="P:L-threonine catabolic process"/>
    <property type="evidence" value="ECO:0007669"/>
    <property type="project" value="TreeGrafter"/>
</dbReference>
<dbReference type="FunFam" id="3.40.640.10:FF:000030">
    <property type="entry name" value="Low-specificity L-threonine aldolase"/>
    <property type="match status" value="1"/>
</dbReference>
<evidence type="ECO:0000256" key="3">
    <source>
        <dbReference type="ARBA" id="ARBA00011881"/>
    </source>
</evidence>
<sequence length="345" mass="38731">MKIKIDYFSDTNVTPSKEMLNYMIKAKVGNEAACEDPTTNDLIEKTCQLLGKESAIFLPTGTMANSIAYRTHCDRPGDIIVLDETSHPLKVQSGSIGGLVHANSYTISGDRGIFTKEQISPIVKRGVGRNLPRIRLVSVEQTTNFGGGAIWPMHQIKDISYYCKDHGILTHLDGARIFNASTVTGISVKDYCQYFDSVYIDFAKGLGAPIGAILAGSKNFIEKAWYYKFQQGGSLHKSGILAAACIFALDNNIKDLVFDHEKIKILAEGLDNIPWIKIDKELYKTNILYFKLQNTKYTTKTFIDLLLKHKIRMLALDDKIRVITHMDISFDDVYETIKIIKNIFN</sequence>
<keyword evidence="5" id="KW-0456">Lyase</keyword>
<evidence type="ECO:0000256" key="5">
    <source>
        <dbReference type="ARBA" id="ARBA00023239"/>
    </source>
</evidence>
<feature type="domain" description="Aromatic amino acid beta-eliminating lyase/threonine aldolase" evidence="7">
    <location>
        <begin position="6"/>
        <end position="291"/>
    </location>
</feature>
<dbReference type="OrthoDB" id="9774495at2"/>
<evidence type="ECO:0000256" key="2">
    <source>
        <dbReference type="ARBA" id="ARBA00006966"/>
    </source>
</evidence>
<dbReference type="InterPro" id="IPR001597">
    <property type="entry name" value="ArAA_b-elim_lyase/Thr_aldolase"/>
</dbReference>
<comment type="caution">
    <text evidence="8">The sequence shown here is derived from an EMBL/GenBank/DDBJ whole genome shotgun (WGS) entry which is preliminary data.</text>
</comment>
<accession>A0A3R9Y6D0</accession>
<dbReference type="PANTHER" id="PTHR48097">
    <property type="entry name" value="L-THREONINE ALDOLASE-RELATED"/>
    <property type="match status" value="1"/>
</dbReference>
<feature type="modified residue" description="N6-(pyridoxal phosphate)lysine" evidence="6">
    <location>
        <position position="204"/>
    </location>
</feature>
<dbReference type="InterPro" id="IPR015422">
    <property type="entry name" value="PyrdxlP-dep_Trfase_small"/>
</dbReference>
<evidence type="ECO:0000256" key="1">
    <source>
        <dbReference type="ARBA" id="ARBA00001933"/>
    </source>
</evidence>
<evidence type="ECO:0000256" key="4">
    <source>
        <dbReference type="ARBA" id="ARBA00022898"/>
    </source>
</evidence>
<dbReference type="Gene3D" id="3.90.1150.10">
    <property type="entry name" value="Aspartate Aminotransferase, domain 1"/>
    <property type="match status" value="1"/>
</dbReference>
<dbReference type="RefSeq" id="WP_126045185.1">
    <property type="nucleotide sequence ID" value="NZ_RXFM01000099.1"/>
</dbReference>
<keyword evidence="4" id="KW-0663">Pyridoxal phosphate</keyword>
<dbReference type="InterPro" id="IPR023603">
    <property type="entry name" value="Low_specificity_L-TA-like"/>
</dbReference>
<dbReference type="SUPFAM" id="SSF53383">
    <property type="entry name" value="PLP-dependent transferases"/>
    <property type="match status" value="1"/>
</dbReference>
<dbReference type="PANTHER" id="PTHR48097:SF9">
    <property type="entry name" value="L-THREONINE ALDOLASE"/>
    <property type="match status" value="1"/>
</dbReference>
<reference evidence="9" key="1">
    <citation type="submission" date="2018-11" db="EMBL/GenBank/DDBJ databases">
        <title>Phylogenetic, genomic, and biogeographic characterization of a novel and ubiquitous marine invertebrate-associated Rickettsiales parasite, Candidatus Marinoinvertebrata rohwerii, gen. nov., sp. nov.</title>
        <authorList>
            <person name="Klinges J.G."/>
            <person name="Rosales S.M."/>
            <person name="Mcminds R."/>
            <person name="Shaver E.C."/>
            <person name="Shantz A."/>
            <person name="Peters E.C."/>
            <person name="Burkepile D.E."/>
            <person name="Silliman B.R."/>
            <person name="Vega Thurber R.L."/>
        </authorList>
    </citation>
    <scope>NUCLEOTIDE SEQUENCE [LARGE SCALE GENOMIC DNA]</scope>
    <source>
        <strain evidence="9">a_cerv_44</strain>
    </source>
</reference>
<comment type="similarity">
    <text evidence="2">Belongs to the threonine aldolase family.</text>
</comment>
<dbReference type="GO" id="GO:0006545">
    <property type="term" value="P:glycine biosynthetic process"/>
    <property type="evidence" value="ECO:0007669"/>
    <property type="project" value="TreeGrafter"/>
</dbReference>
<dbReference type="GO" id="GO:0008732">
    <property type="term" value="F:L-allo-threonine aldolase activity"/>
    <property type="evidence" value="ECO:0007669"/>
    <property type="project" value="TreeGrafter"/>
</dbReference>
<dbReference type="GO" id="GO:0005829">
    <property type="term" value="C:cytosol"/>
    <property type="evidence" value="ECO:0007669"/>
    <property type="project" value="TreeGrafter"/>
</dbReference>
<evidence type="ECO:0000259" key="7">
    <source>
        <dbReference type="Pfam" id="PF01212"/>
    </source>
</evidence>
<keyword evidence="9" id="KW-1185">Reference proteome</keyword>
<dbReference type="Proteomes" id="UP000279470">
    <property type="component" value="Unassembled WGS sequence"/>
</dbReference>
<dbReference type="NCBIfam" id="NF041359">
    <property type="entry name" value="GntG_guanitoxin"/>
    <property type="match status" value="1"/>
</dbReference>
<evidence type="ECO:0000313" key="9">
    <source>
        <dbReference type="Proteomes" id="UP000279470"/>
    </source>
</evidence>